<accession>A0A9P8WG13</accession>
<dbReference type="EMBL" id="JAGPYM010000003">
    <property type="protein sequence ID" value="KAH6896816.1"/>
    <property type="molecule type" value="Genomic_DNA"/>
</dbReference>
<name>A0A9P8WG13_9HYPO</name>
<dbReference type="InterPro" id="IPR046676">
    <property type="entry name" value="DUF6546"/>
</dbReference>
<evidence type="ECO:0000259" key="1">
    <source>
        <dbReference type="Pfam" id="PF20183"/>
    </source>
</evidence>
<proteinExistence type="predicted"/>
<organism evidence="2 3">
    <name type="scientific">Thelonectria olida</name>
    <dbReference type="NCBI Taxonomy" id="1576542"/>
    <lineage>
        <taxon>Eukaryota</taxon>
        <taxon>Fungi</taxon>
        <taxon>Dikarya</taxon>
        <taxon>Ascomycota</taxon>
        <taxon>Pezizomycotina</taxon>
        <taxon>Sordariomycetes</taxon>
        <taxon>Hypocreomycetidae</taxon>
        <taxon>Hypocreales</taxon>
        <taxon>Nectriaceae</taxon>
        <taxon>Thelonectria</taxon>
    </lineage>
</organism>
<reference evidence="2 3" key="1">
    <citation type="journal article" date="2021" name="Nat. Commun.">
        <title>Genetic determinants of endophytism in the Arabidopsis root mycobiome.</title>
        <authorList>
            <person name="Mesny F."/>
            <person name="Miyauchi S."/>
            <person name="Thiergart T."/>
            <person name="Pickel B."/>
            <person name="Atanasova L."/>
            <person name="Karlsson M."/>
            <person name="Huettel B."/>
            <person name="Barry K.W."/>
            <person name="Haridas S."/>
            <person name="Chen C."/>
            <person name="Bauer D."/>
            <person name="Andreopoulos W."/>
            <person name="Pangilinan J."/>
            <person name="LaButti K."/>
            <person name="Riley R."/>
            <person name="Lipzen A."/>
            <person name="Clum A."/>
            <person name="Drula E."/>
            <person name="Henrissat B."/>
            <person name="Kohler A."/>
            <person name="Grigoriev I.V."/>
            <person name="Martin F.M."/>
            <person name="Hacquard S."/>
        </authorList>
    </citation>
    <scope>NUCLEOTIDE SEQUENCE [LARGE SCALE GENOMIC DNA]</scope>
    <source>
        <strain evidence="2 3">MPI-CAGE-CH-0241</strain>
    </source>
</reference>
<gene>
    <name evidence="2" type="ORF">B0T10DRAFT_583477</name>
</gene>
<dbReference type="Proteomes" id="UP000777438">
    <property type="component" value="Unassembled WGS sequence"/>
</dbReference>
<dbReference type="AlphaFoldDB" id="A0A9P8WG13"/>
<sequence>MILRSQRKTRAWASLPAEIRIMILEEIAHQKHPGWASFAAVCKEWQFYLEKNNFHRLKLQASCLNHFEHMVIRQRELVRHVSLSIELPRYTCQYCRCPETRHQSSRNDSIIRTAIWKLFSILGTWKPANSLTLELTAYSPSDSKHWFKHFHFTSDLEDTADMASENPGQQRKTGARWHDPAHGWINGQRAESPEHSATSRLFREIDLHFQDELPRVDAVTSFIIRRQLRHRFRPRALQLVLDKLPRLESIIYEPWRALTLSGQHVYDNYLPKTLKRLSILEDFIYDPSVMSRLPWWPHVPDCRIPTRRVGAAFALKSLDLEQLSVSYMIEANHFFRACEPSWTWQHLQSLALTSGLLAHARSHEQIHVLLYTAGAAALRMPRNACAFVYRAGKGCSSITWRGTWDLEFRPDVVEVWQGVASKFHSTKLQIERERVEGIISSHGDAIHHLELPCRVVDPRSLWQIRRESEDSGQLR</sequence>
<evidence type="ECO:0000313" key="2">
    <source>
        <dbReference type="EMBL" id="KAH6896816.1"/>
    </source>
</evidence>
<evidence type="ECO:0000313" key="3">
    <source>
        <dbReference type="Proteomes" id="UP000777438"/>
    </source>
</evidence>
<comment type="caution">
    <text evidence="2">The sequence shown here is derived from an EMBL/GenBank/DDBJ whole genome shotgun (WGS) entry which is preliminary data.</text>
</comment>
<protein>
    <recommendedName>
        <fullName evidence="1">DUF6546 domain-containing protein</fullName>
    </recommendedName>
</protein>
<dbReference type="OrthoDB" id="3728558at2759"/>
<dbReference type="Pfam" id="PF20183">
    <property type="entry name" value="DUF6546"/>
    <property type="match status" value="1"/>
</dbReference>
<feature type="domain" description="DUF6546" evidence="1">
    <location>
        <begin position="270"/>
        <end position="457"/>
    </location>
</feature>
<keyword evidence="3" id="KW-1185">Reference proteome</keyword>